<gene>
    <name evidence="1" type="ORF">ACOLOM_LOCUS12566</name>
</gene>
<comment type="caution">
    <text evidence="1">The sequence shown here is derived from an EMBL/GenBank/DDBJ whole genome shotgun (WGS) entry which is preliminary data.</text>
</comment>
<evidence type="ECO:0000313" key="2">
    <source>
        <dbReference type="Proteomes" id="UP000789525"/>
    </source>
</evidence>
<sequence>YVQYYSNLTTANSVGNPVWEVEYTASTTYNMKGLSISDWLVTLNSFAETNSTTWKLYKFYLFA</sequence>
<dbReference type="Proteomes" id="UP000789525">
    <property type="component" value="Unassembled WGS sequence"/>
</dbReference>
<feature type="non-terminal residue" evidence="1">
    <location>
        <position position="1"/>
    </location>
</feature>
<proteinExistence type="predicted"/>
<name>A0ACA9QET7_9GLOM</name>
<feature type="non-terminal residue" evidence="1">
    <location>
        <position position="63"/>
    </location>
</feature>
<keyword evidence="2" id="KW-1185">Reference proteome</keyword>
<organism evidence="1 2">
    <name type="scientific">Acaulospora colombiana</name>
    <dbReference type="NCBI Taxonomy" id="27376"/>
    <lineage>
        <taxon>Eukaryota</taxon>
        <taxon>Fungi</taxon>
        <taxon>Fungi incertae sedis</taxon>
        <taxon>Mucoromycota</taxon>
        <taxon>Glomeromycotina</taxon>
        <taxon>Glomeromycetes</taxon>
        <taxon>Diversisporales</taxon>
        <taxon>Acaulosporaceae</taxon>
        <taxon>Acaulospora</taxon>
    </lineage>
</organism>
<accession>A0ACA9QET7</accession>
<reference evidence="1" key="1">
    <citation type="submission" date="2021-06" db="EMBL/GenBank/DDBJ databases">
        <authorList>
            <person name="Kallberg Y."/>
            <person name="Tangrot J."/>
            <person name="Rosling A."/>
        </authorList>
    </citation>
    <scope>NUCLEOTIDE SEQUENCE</scope>
    <source>
        <strain evidence="1">CL356</strain>
    </source>
</reference>
<protein>
    <submittedName>
        <fullName evidence="1">4352_t:CDS:1</fullName>
    </submittedName>
</protein>
<dbReference type="EMBL" id="CAJVPT010051685">
    <property type="protein sequence ID" value="CAG8748257.1"/>
    <property type="molecule type" value="Genomic_DNA"/>
</dbReference>
<evidence type="ECO:0000313" key="1">
    <source>
        <dbReference type="EMBL" id="CAG8748257.1"/>
    </source>
</evidence>